<dbReference type="InterPro" id="IPR008920">
    <property type="entry name" value="TF_FadR/GntR_C"/>
</dbReference>
<sequence>MTSESDDLRLRAFIETTLQQGEPQLPPEPRLAELINVSRGRLRTLLKRLEEEGVIWRHVGKGTFVGPRHIDPSSPEWFEGISLGDMMDARRLLEPQLAATAAISARPGDLVALERCIAEMSGTPSYLQWKRLDERLHRLIAEATHNSLLLLLYDTLRNQGRAGLDQRLNAVFGNDTAPLETNRQHAAIVSAIKAGDPSAAEQEMRRHLDQVRAQLFGLR</sequence>
<dbReference type="SUPFAM" id="SSF48008">
    <property type="entry name" value="GntR ligand-binding domain-like"/>
    <property type="match status" value="1"/>
</dbReference>
<dbReference type="SMART" id="SM00895">
    <property type="entry name" value="FCD"/>
    <property type="match status" value="1"/>
</dbReference>
<protein>
    <submittedName>
        <fullName evidence="5">DNA-binding FadR family transcriptional regulator</fullName>
    </submittedName>
</protein>
<name>A0A7W6HNM8_9HYPH</name>
<dbReference type="EMBL" id="JACIED010000003">
    <property type="protein sequence ID" value="MBB4008176.1"/>
    <property type="molecule type" value="Genomic_DNA"/>
</dbReference>
<evidence type="ECO:0000256" key="3">
    <source>
        <dbReference type="ARBA" id="ARBA00023163"/>
    </source>
</evidence>
<dbReference type="InterPro" id="IPR036388">
    <property type="entry name" value="WH-like_DNA-bd_sf"/>
</dbReference>
<dbReference type="Gene3D" id="1.20.120.530">
    <property type="entry name" value="GntR ligand-binding domain-like"/>
    <property type="match status" value="1"/>
</dbReference>
<gene>
    <name evidence="5" type="ORF">GGQ71_002456</name>
</gene>
<dbReference type="PANTHER" id="PTHR43537">
    <property type="entry name" value="TRANSCRIPTIONAL REGULATOR, GNTR FAMILY"/>
    <property type="match status" value="1"/>
</dbReference>
<keyword evidence="1" id="KW-0805">Transcription regulation</keyword>
<comment type="caution">
    <text evidence="5">The sequence shown here is derived from an EMBL/GenBank/DDBJ whole genome shotgun (WGS) entry which is preliminary data.</text>
</comment>
<dbReference type="InterPro" id="IPR011711">
    <property type="entry name" value="GntR_C"/>
</dbReference>
<dbReference type="Pfam" id="PF07729">
    <property type="entry name" value="FCD"/>
    <property type="match status" value="1"/>
</dbReference>
<proteinExistence type="predicted"/>
<evidence type="ECO:0000256" key="1">
    <source>
        <dbReference type="ARBA" id="ARBA00023015"/>
    </source>
</evidence>
<keyword evidence="2 5" id="KW-0238">DNA-binding</keyword>
<dbReference type="InterPro" id="IPR000524">
    <property type="entry name" value="Tscrpt_reg_HTH_GntR"/>
</dbReference>
<dbReference type="InterPro" id="IPR036390">
    <property type="entry name" value="WH_DNA-bd_sf"/>
</dbReference>
<dbReference type="PANTHER" id="PTHR43537:SF5">
    <property type="entry name" value="UXU OPERON TRANSCRIPTIONAL REGULATOR"/>
    <property type="match status" value="1"/>
</dbReference>
<dbReference type="Gene3D" id="1.10.10.10">
    <property type="entry name" value="Winged helix-like DNA-binding domain superfamily/Winged helix DNA-binding domain"/>
    <property type="match status" value="1"/>
</dbReference>
<dbReference type="SUPFAM" id="SSF46785">
    <property type="entry name" value="Winged helix' DNA-binding domain"/>
    <property type="match status" value="1"/>
</dbReference>
<feature type="domain" description="HTH gntR-type" evidence="4">
    <location>
        <begin position="1"/>
        <end position="68"/>
    </location>
</feature>
<dbReference type="Proteomes" id="UP000544107">
    <property type="component" value="Unassembled WGS sequence"/>
</dbReference>
<accession>A0A7W6HNM8</accession>
<evidence type="ECO:0000256" key="2">
    <source>
        <dbReference type="ARBA" id="ARBA00023125"/>
    </source>
</evidence>
<dbReference type="GO" id="GO:0003700">
    <property type="term" value="F:DNA-binding transcription factor activity"/>
    <property type="evidence" value="ECO:0007669"/>
    <property type="project" value="InterPro"/>
</dbReference>
<dbReference type="PROSITE" id="PS50949">
    <property type="entry name" value="HTH_GNTR"/>
    <property type="match status" value="1"/>
</dbReference>
<evidence type="ECO:0000259" key="4">
    <source>
        <dbReference type="PROSITE" id="PS50949"/>
    </source>
</evidence>
<organism evidence="5 6">
    <name type="scientific">Allorhizobium taibaishanense</name>
    <dbReference type="NCBI Taxonomy" id="887144"/>
    <lineage>
        <taxon>Bacteria</taxon>
        <taxon>Pseudomonadati</taxon>
        <taxon>Pseudomonadota</taxon>
        <taxon>Alphaproteobacteria</taxon>
        <taxon>Hyphomicrobiales</taxon>
        <taxon>Rhizobiaceae</taxon>
        <taxon>Rhizobium/Agrobacterium group</taxon>
        <taxon>Allorhizobium</taxon>
    </lineage>
</organism>
<keyword evidence="3" id="KW-0804">Transcription</keyword>
<evidence type="ECO:0000313" key="5">
    <source>
        <dbReference type="EMBL" id="MBB4008176.1"/>
    </source>
</evidence>
<evidence type="ECO:0000313" key="6">
    <source>
        <dbReference type="Proteomes" id="UP000544107"/>
    </source>
</evidence>
<dbReference type="RefSeq" id="WP_208610941.1">
    <property type="nucleotide sequence ID" value="NZ_JACIED010000003.1"/>
</dbReference>
<dbReference type="AlphaFoldDB" id="A0A7W6HNM8"/>
<dbReference type="PRINTS" id="PR00035">
    <property type="entry name" value="HTHGNTR"/>
</dbReference>
<dbReference type="GO" id="GO:0003677">
    <property type="term" value="F:DNA binding"/>
    <property type="evidence" value="ECO:0007669"/>
    <property type="project" value="UniProtKB-KW"/>
</dbReference>
<reference evidence="5 6" key="1">
    <citation type="submission" date="2020-08" db="EMBL/GenBank/DDBJ databases">
        <title>Genomic Encyclopedia of Type Strains, Phase IV (KMG-IV): sequencing the most valuable type-strain genomes for metagenomic binning, comparative biology and taxonomic classification.</title>
        <authorList>
            <person name="Goeker M."/>
        </authorList>
    </citation>
    <scope>NUCLEOTIDE SEQUENCE [LARGE SCALE GENOMIC DNA]</scope>
    <source>
        <strain evidence="5 6">DSM 100021</strain>
    </source>
</reference>
<dbReference type="SMART" id="SM00345">
    <property type="entry name" value="HTH_GNTR"/>
    <property type="match status" value="1"/>
</dbReference>
<dbReference type="Pfam" id="PF00392">
    <property type="entry name" value="GntR"/>
    <property type="match status" value="1"/>
</dbReference>